<sequence>MKKILLINGPNLNRLGKREPHIYGSLTLADVEKDLTEFAQNKNVELDCFQSNYEGAIIDAIHNAEGEYDGIVMNPAAFTHYSYAIRDAIAGVTVPVVEIHISNIHTREEFRHTSVIAPVTIGQIVGVGVYGYKLALLAMIDHLGGKLDE</sequence>
<feature type="binding site" evidence="7">
    <location>
        <position position="80"/>
    </location>
    <ligand>
        <name>substrate</name>
    </ligand>
</feature>
<evidence type="ECO:0000256" key="2">
    <source>
        <dbReference type="ARBA" id="ARBA00004902"/>
    </source>
</evidence>
<comment type="similarity">
    <text evidence="3 7">Belongs to the type-II 3-dehydroquinase family.</text>
</comment>
<dbReference type="NCBIfam" id="NF003807">
    <property type="entry name" value="PRK05395.1-4"/>
    <property type="match status" value="1"/>
</dbReference>
<dbReference type="InterPro" id="IPR018509">
    <property type="entry name" value="DHquinase_II_CS"/>
</dbReference>
<dbReference type="Pfam" id="PF01220">
    <property type="entry name" value="DHquinase_II"/>
    <property type="match status" value="1"/>
</dbReference>
<dbReference type="RefSeq" id="WP_099360679.1">
    <property type="nucleotide sequence ID" value="NZ_JBHUEK010000004.1"/>
</dbReference>
<name>A0ABW4MGI6_9BACI</name>
<feature type="binding site" evidence="7">
    <location>
        <position position="111"/>
    </location>
    <ligand>
        <name>substrate</name>
    </ligand>
</feature>
<evidence type="ECO:0000256" key="5">
    <source>
        <dbReference type="ARBA" id="ARBA00012060"/>
    </source>
</evidence>
<evidence type="ECO:0000313" key="8">
    <source>
        <dbReference type="EMBL" id="MFD1777137.1"/>
    </source>
</evidence>
<dbReference type="NCBIfam" id="NF003805">
    <property type="entry name" value="PRK05395.1-2"/>
    <property type="match status" value="1"/>
</dbReference>
<feature type="binding site" evidence="7">
    <location>
        <position position="74"/>
    </location>
    <ligand>
        <name>substrate</name>
    </ligand>
</feature>
<evidence type="ECO:0000256" key="1">
    <source>
        <dbReference type="ARBA" id="ARBA00001864"/>
    </source>
</evidence>
<evidence type="ECO:0000256" key="6">
    <source>
        <dbReference type="ARBA" id="ARBA00023239"/>
    </source>
</evidence>
<comment type="caution">
    <text evidence="8">The sequence shown here is derived from an EMBL/GenBank/DDBJ whole genome shotgun (WGS) entry which is preliminary data.</text>
</comment>
<evidence type="ECO:0000256" key="7">
    <source>
        <dbReference type="HAMAP-Rule" id="MF_00169"/>
    </source>
</evidence>
<dbReference type="HAMAP" id="MF_00169">
    <property type="entry name" value="AroQ"/>
    <property type="match status" value="1"/>
</dbReference>
<keyword evidence="9" id="KW-1185">Reference proteome</keyword>
<proteinExistence type="inferred from homology"/>
<dbReference type="PROSITE" id="PS01029">
    <property type="entry name" value="DEHYDROQUINASE_II"/>
    <property type="match status" value="1"/>
</dbReference>
<dbReference type="CDD" id="cd00466">
    <property type="entry name" value="DHQase_II"/>
    <property type="match status" value="1"/>
</dbReference>
<feature type="binding site" evidence="7">
    <location>
        <begin position="101"/>
        <end position="102"/>
    </location>
    <ligand>
        <name>substrate</name>
    </ligand>
</feature>
<protein>
    <recommendedName>
        <fullName evidence="5 7">3-dehydroquinate dehydratase</fullName>
        <shortName evidence="7">3-dehydroquinase</shortName>
        <ecNumber evidence="5 7">4.2.1.10</ecNumber>
    </recommendedName>
    <alternativeName>
        <fullName evidence="7">Type II DHQase</fullName>
    </alternativeName>
</protein>
<evidence type="ECO:0000256" key="4">
    <source>
        <dbReference type="ARBA" id="ARBA00011193"/>
    </source>
</evidence>
<evidence type="ECO:0000256" key="3">
    <source>
        <dbReference type="ARBA" id="ARBA00011037"/>
    </source>
</evidence>
<keyword evidence="6 7" id="KW-0456">Lyase</keyword>
<comment type="pathway">
    <text evidence="2 7">Metabolic intermediate biosynthesis; chorismate biosynthesis; chorismate from D-erythrose 4-phosphate and phosphoenolpyruvate: step 3/7.</text>
</comment>
<dbReference type="EC" id="4.2.1.10" evidence="5 7"/>
<comment type="subunit">
    <text evidence="4 7">Homododecamer.</text>
</comment>
<dbReference type="GO" id="GO:0003855">
    <property type="term" value="F:3-dehydroquinate dehydratase activity"/>
    <property type="evidence" value="ECO:0007669"/>
    <property type="project" value="UniProtKB-EC"/>
</dbReference>
<dbReference type="PANTHER" id="PTHR21272:SF3">
    <property type="entry name" value="CATABOLIC 3-DEHYDROQUINASE"/>
    <property type="match status" value="1"/>
</dbReference>
<dbReference type="PIRSF" id="PIRSF001399">
    <property type="entry name" value="DHquinase_II"/>
    <property type="match status" value="1"/>
</dbReference>
<comment type="catalytic activity">
    <reaction evidence="1 7">
        <text>3-dehydroquinate = 3-dehydroshikimate + H2O</text>
        <dbReference type="Rhea" id="RHEA:21096"/>
        <dbReference type="ChEBI" id="CHEBI:15377"/>
        <dbReference type="ChEBI" id="CHEBI:16630"/>
        <dbReference type="ChEBI" id="CHEBI:32364"/>
        <dbReference type="EC" id="4.2.1.10"/>
    </reaction>
</comment>
<dbReference type="InterPro" id="IPR001874">
    <property type="entry name" value="DHquinase_II"/>
</dbReference>
<comment type="function">
    <text evidence="7">Catalyzes a trans-dehydration via an enolate intermediate.</text>
</comment>
<feature type="site" description="Transition state stabilizer" evidence="7">
    <location>
        <position position="18"/>
    </location>
</feature>
<feature type="active site" description="Proton acceptor" evidence="7">
    <location>
        <position position="23"/>
    </location>
</feature>
<feature type="active site" description="Proton donor" evidence="7">
    <location>
        <position position="100"/>
    </location>
</feature>
<dbReference type="InterPro" id="IPR036441">
    <property type="entry name" value="DHquinase_II_sf"/>
</dbReference>
<dbReference type="PANTHER" id="PTHR21272">
    <property type="entry name" value="CATABOLIC 3-DEHYDROQUINASE"/>
    <property type="match status" value="1"/>
</dbReference>
<dbReference type="Gene3D" id="3.40.50.9100">
    <property type="entry name" value="Dehydroquinase, class II"/>
    <property type="match status" value="1"/>
</dbReference>
<keyword evidence="7" id="KW-0028">Amino-acid biosynthesis</keyword>
<dbReference type="NCBIfam" id="TIGR01088">
    <property type="entry name" value="aroQ"/>
    <property type="match status" value="1"/>
</dbReference>
<dbReference type="EMBL" id="JBHUEK010000004">
    <property type="protein sequence ID" value="MFD1777137.1"/>
    <property type="molecule type" value="Genomic_DNA"/>
</dbReference>
<dbReference type="SUPFAM" id="SSF52304">
    <property type="entry name" value="Type II 3-dehydroquinate dehydratase"/>
    <property type="match status" value="1"/>
</dbReference>
<feature type="binding site" evidence="7">
    <location>
        <position position="87"/>
    </location>
    <ligand>
        <name>substrate</name>
    </ligand>
</feature>
<gene>
    <name evidence="7 8" type="primary">aroQ</name>
    <name evidence="8" type="ORF">ACFSFW_00405</name>
</gene>
<keyword evidence="7" id="KW-0057">Aromatic amino acid biosynthesis</keyword>
<dbReference type="NCBIfam" id="NF003806">
    <property type="entry name" value="PRK05395.1-3"/>
    <property type="match status" value="1"/>
</dbReference>
<accession>A0ABW4MGI6</accession>
<dbReference type="Proteomes" id="UP001597227">
    <property type="component" value="Unassembled WGS sequence"/>
</dbReference>
<evidence type="ECO:0000313" key="9">
    <source>
        <dbReference type="Proteomes" id="UP001597227"/>
    </source>
</evidence>
<reference evidence="9" key="1">
    <citation type="journal article" date="2019" name="Int. J. Syst. Evol. Microbiol.">
        <title>The Global Catalogue of Microorganisms (GCM) 10K type strain sequencing project: providing services to taxonomists for standard genome sequencing and annotation.</title>
        <authorList>
            <consortium name="The Broad Institute Genomics Platform"/>
            <consortium name="The Broad Institute Genome Sequencing Center for Infectious Disease"/>
            <person name="Wu L."/>
            <person name="Ma J."/>
        </authorList>
    </citation>
    <scope>NUCLEOTIDE SEQUENCE [LARGE SCALE GENOMIC DNA]</scope>
    <source>
        <strain evidence="9">CCUG 15531</strain>
    </source>
</reference>
<organism evidence="8 9">
    <name type="scientific">Fredinandcohnia salidurans</name>
    <dbReference type="NCBI Taxonomy" id="2595041"/>
    <lineage>
        <taxon>Bacteria</taxon>
        <taxon>Bacillati</taxon>
        <taxon>Bacillota</taxon>
        <taxon>Bacilli</taxon>
        <taxon>Bacillales</taxon>
        <taxon>Bacillaceae</taxon>
        <taxon>Fredinandcohnia</taxon>
    </lineage>
</organism>